<keyword evidence="4 6" id="KW-1133">Transmembrane helix</keyword>
<feature type="transmembrane region" description="Helical" evidence="6">
    <location>
        <begin position="337"/>
        <end position="356"/>
    </location>
</feature>
<dbReference type="InterPro" id="IPR036259">
    <property type="entry name" value="MFS_trans_sf"/>
</dbReference>
<feature type="transmembrane region" description="Helical" evidence="6">
    <location>
        <begin position="145"/>
        <end position="164"/>
    </location>
</feature>
<dbReference type="InterPro" id="IPR020846">
    <property type="entry name" value="MFS_dom"/>
</dbReference>
<comment type="caution">
    <text evidence="8">The sequence shown here is derived from an EMBL/GenBank/DDBJ whole genome shotgun (WGS) entry which is preliminary data.</text>
</comment>
<dbReference type="GO" id="GO:0022857">
    <property type="term" value="F:transmembrane transporter activity"/>
    <property type="evidence" value="ECO:0007669"/>
    <property type="project" value="InterPro"/>
</dbReference>
<evidence type="ECO:0000256" key="1">
    <source>
        <dbReference type="ARBA" id="ARBA00004141"/>
    </source>
</evidence>
<evidence type="ECO:0000256" key="6">
    <source>
        <dbReference type="SAM" id="Phobius"/>
    </source>
</evidence>
<keyword evidence="9" id="KW-1185">Reference proteome</keyword>
<accession>A0A8H8R1V1</accession>
<sequence>MARKSSFSICEAAEMVFPDPIATSNSVEHNTQYIYPDLEKGTASSDLDRMKVRNLGENGNEKLTPFERESLCTTPMSEEPQSDILEFYGKGDPLHPFNWSVKRKVFISFILGFTTFTVAFSSALFSTATSHVAKEFHVSDEVGVLGVSLYVLGFATGPVFWAPLSELQGRRWPIVVSLLMFAVFQLGVAAGKDLQTVLLCRFWSGLSGASPMTIGAAIFSDMFDDRTRGLAITVFSMNVLTAPLLAPFVGGFITENLGWRWTAWIVAIMGFVAFGLDLVFLKETYGPKILSSKAAELRRRTNNWAIHTNYDEVELDMRQLLTNNFTRPLRLLFLEPLILLLSAYLAFIYGLLYLFLTAYPIVFQQIHGMSQGVGGLPYLAMVLGMFLAGFTIILTQPWYQRKLAENNGVVIPEWRLPPAIFGGFMFAIGVFWLGWSGYKKDIHWIAPTLSGIFTGYGLLSIFLQSLNYLVDSYLLYAASANAGSTILRSLCGAGFPLFASAMFKNLGVNWACTLLGGIATICVPIPVLFYIYGHKLRERSKFAG</sequence>
<evidence type="ECO:0000256" key="2">
    <source>
        <dbReference type="ARBA" id="ARBA00022448"/>
    </source>
</evidence>
<evidence type="ECO:0000256" key="4">
    <source>
        <dbReference type="ARBA" id="ARBA00022989"/>
    </source>
</evidence>
<evidence type="ECO:0000259" key="7">
    <source>
        <dbReference type="PROSITE" id="PS50850"/>
    </source>
</evidence>
<dbReference type="InterPro" id="IPR011701">
    <property type="entry name" value="MFS"/>
</dbReference>
<feature type="transmembrane region" description="Helical" evidence="6">
    <location>
        <begin position="105"/>
        <end position="125"/>
    </location>
</feature>
<feature type="domain" description="Major facilitator superfamily (MFS) profile" evidence="7">
    <location>
        <begin position="107"/>
        <end position="544"/>
    </location>
</feature>
<dbReference type="SUPFAM" id="SSF103473">
    <property type="entry name" value="MFS general substrate transporter"/>
    <property type="match status" value="1"/>
</dbReference>
<keyword evidence="3 6" id="KW-0812">Transmembrane</keyword>
<feature type="transmembrane region" description="Helical" evidence="6">
    <location>
        <begin position="376"/>
        <end position="395"/>
    </location>
</feature>
<keyword evidence="5 6" id="KW-0472">Membrane</keyword>
<protein>
    <submittedName>
        <fullName evidence="8">Putative transporter</fullName>
    </submittedName>
</protein>
<feature type="transmembrane region" description="Helical" evidence="6">
    <location>
        <begin position="444"/>
        <end position="466"/>
    </location>
</feature>
<gene>
    <name evidence="8" type="ORF">LHYA1_G004795</name>
</gene>
<feature type="transmembrane region" description="Helical" evidence="6">
    <location>
        <begin position="507"/>
        <end position="532"/>
    </location>
</feature>
<dbReference type="RefSeq" id="XP_031005616.1">
    <property type="nucleotide sequence ID" value="XM_031149750.1"/>
</dbReference>
<keyword evidence="2" id="KW-0813">Transport</keyword>
<dbReference type="AlphaFoldDB" id="A0A8H8R1V1"/>
<dbReference type="Pfam" id="PF07690">
    <property type="entry name" value="MFS_1"/>
    <property type="match status" value="1"/>
</dbReference>
<dbReference type="OrthoDB" id="9986881at2759"/>
<dbReference type="PROSITE" id="PS50850">
    <property type="entry name" value="MFS"/>
    <property type="match status" value="1"/>
</dbReference>
<feature type="transmembrane region" description="Helical" evidence="6">
    <location>
        <begin position="171"/>
        <end position="190"/>
    </location>
</feature>
<name>A0A8H8R1V1_9HELO</name>
<dbReference type="PANTHER" id="PTHR23502">
    <property type="entry name" value="MAJOR FACILITATOR SUPERFAMILY"/>
    <property type="match status" value="1"/>
</dbReference>
<organism evidence="8 9">
    <name type="scientific">Lachnellula hyalina</name>
    <dbReference type="NCBI Taxonomy" id="1316788"/>
    <lineage>
        <taxon>Eukaryota</taxon>
        <taxon>Fungi</taxon>
        <taxon>Dikarya</taxon>
        <taxon>Ascomycota</taxon>
        <taxon>Pezizomycotina</taxon>
        <taxon>Leotiomycetes</taxon>
        <taxon>Helotiales</taxon>
        <taxon>Lachnaceae</taxon>
        <taxon>Lachnellula</taxon>
    </lineage>
</organism>
<proteinExistence type="predicted"/>
<evidence type="ECO:0000256" key="5">
    <source>
        <dbReference type="ARBA" id="ARBA00023136"/>
    </source>
</evidence>
<feature type="transmembrane region" description="Helical" evidence="6">
    <location>
        <begin position="261"/>
        <end position="281"/>
    </location>
</feature>
<dbReference type="CDD" id="cd17323">
    <property type="entry name" value="MFS_Tpo1_MDR_like"/>
    <property type="match status" value="1"/>
</dbReference>
<evidence type="ECO:0000313" key="9">
    <source>
        <dbReference type="Proteomes" id="UP000431533"/>
    </source>
</evidence>
<evidence type="ECO:0000256" key="3">
    <source>
        <dbReference type="ARBA" id="ARBA00022692"/>
    </source>
</evidence>
<reference evidence="8 9" key="1">
    <citation type="submission" date="2018-05" db="EMBL/GenBank/DDBJ databases">
        <title>Genome sequencing and assembly of the regulated plant pathogen Lachnellula willkommii and related sister species for the development of diagnostic species identification markers.</title>
        <authorList>
            <person name="Giroux E."/>
            <person name="Bilodeau G."/>
        </authorList>
    </citation>
    <scope>NUCLEOTIDE SEQUENCE [LARGE SCALE GENOMIC DNA]</scope>
    <source>
        <strain evidence="8 9">CBS 185.66</strain>
    </source>
</reference>
<dbReference type="PANTHER" id="PTHR23502:SF31">
    <property type="entry name" value="POLYAMINE TRANSPORTER 1"/>
    <property type="match status" value="1"/>
</dbReference>
<dbReference type="Proteomes" id="UP000431533">
    <property type="component" value="Unassembled WGS sequence"/>
</dbReference>
<comment type="subcellular location">
    <subcellularLocation>
        <location evidence="1">Membrane</location>
        <topology evidence="1">Multi-pass membrane protein</topology>
    </subcellularLocation>
</comment>
<dbReference type="FunFam" id="1.20.1250.20:FF:000011">
    <property type="entry name" value="MFS multidrug transporter, putative"/>
    <property type="match status" value="1"/>
</dbReference>
<feature type="transmembrane region" description="Helical" evidence="6">
    <location>
        <begin position="230"/>
        <end position="249"/>
    </location>
</feature>
<evidence type="ECO:0000313" key="8">
    <source>
        <dbReference type="EMBL" id="TVY26828.1"/>
    </source>
</evidence>
<dbReference type="Gene3D" id="1.20.1250.20">
    <property type="entry name" value="MFS general substrate transporter like domains"/>
    <property type="match status" value="1"/>
</dbReference>
<feature type="transmembrane region" description="Helical" evidence="6">
    <location>
        <begin position="416"/>
        <end position="438"/>
    </location>
</feature>
<dbReference type="GO" id="GO:0005886">
    <property type="term" value="C:plasma membrane"/>
    <property type="evidence" value="ECO:0007669"/>
    <property type="project" value="TreeGrafter"/>
</dbReference>
<dbReference type="EMBL" id="QGMH01000061">
    <property type="protein sequence ID" value="TVY26828.1"/>
    <property type="molecule type" value="Genomic_DNA"/>
</dbReference>
<dbReference type="GeneID" id="41984993"/>